<dbReference type="InterPro" id="IPR036691">
    <property type="entry name" value="Endo/exonu/phosph_ase_sf"/>
</dbReference>
<evidence type="ECO:0000313" key="2">
    <source>
        <dbReference type="Proteomes" id="UP001153076"/>
    </source>
</evidence>
<evidence type="ECO:0000313" key="1">
    <source>
        <dbReference type="EMBL" id="KAJ8425584.1"/>
    </source>
</evidence>
<accession>A0A9Q1JJN6</accession>
<keyword evidence="2" id="KW-1185">Reference proteome</keyword>
<gene>
    <name evidence="1" type="ORF">Cgig2_011787</name>
</gene>
<organism evidence="1 2">
    <name type="scientific">Carnegiea gigantea</name>
    <dbReference type="NCBI Taxonomy" id="171969"/>
    <lineage>
        <taxon>Eukaryota</taxon>
        <taxon>Viridiplantae</taxon>
        <taxon>Streptophyta</taxon>
        <taxon>Embryophyta</taxon>
        <taxon>Tracheophyta</taxon>
        <taxon>Spermatophyta</taxon>
        <taxon>Magnoliopsida</taxon>
        <taxon>eudicotyledons</taxon>
        <taxon>Gunneridae</taxon>
        <taxon>Pentapetalae</taxon>
        <taxon>Caryophyllales</taxon>
        <taxon>Cactineae</taxon>
        <taxon>Cactaceae</taxon>
        <taxon>Cactoideae</taxon>
        <taxon>Echinocereeae</taxon>
        <taxon>Carnegiea</taxon>
    </lineage>
</organism>
<reference evidence="1" key="1">
    <citation type="submission" date="2022-04" db="EMBL/GenBank/DDBJ databases">
        <title>Carnegiea gigantea Genome sequencing and assembly v2.</title>
        <authorList>
            <person name="Copetti D."/>
            <person name="Sanderson M.J."/>
            <person name="Burquez A."/>
            <person name="Wojciechowski M.F."/>
        </authorList>
    </citation>
    <scope>NUCLEOTIDE SEQUENCE</scope>
    <source>
        <strain evidence="1">SGP5-SGP5p</strain>
        <tissue evidence="1">Aerial part</tissue>
    </source>
</reference>
<dbReference type="OrthoDB" id="1922870at2759"/>
<name>A0A9Q1JJN6_9CARY</name>
<proteinExistence type="predicted"/>
<protein>
    <recommendedName>
        <fullName evidence="3">Endonuclease/exonuclease/phosphatase domain-containing protein</fullName>
    </recommendedName>
</protein>
<sequence>MEIKCRGDINWLFSTIYASPQESTRIIFLYELGSFAQLNNRPWLLVGDFNKTCNVEDFKPPGSLMTSLRNASVRIGNTIYLSTLCYDSLLLLYQNGTKMKKELSARIEGIQRTPALSYHRYLIKLEAKLCRKLDEVLHQIDLHTEAIQDGARSTRHYHLSTVIRRRTNHIEALQNTQGTWFWDDDNIKAMMRMWLITSGRSLNAHHQGLGKMFSYAYHQWKD</sequence>
<evidence type="ECO:0008006" key="3">
    <source>
        <dbReference type="Google" id="ProtNLM"/>
    </source>
</evidence>
<dbReference type="Proteomes" id="UP001153076">
    <property type="component" value="Unassembled WGS sequence"/>
</dbReference>
<comment type="caution">
    <text evidence="1">The sequence shown here is derived from an EMBL/GenBank/DDBJ whole genome shotgun (WGS) entry which is preliminary data.</text>
</comment>
<dbReference type="EMBL" id="JAKOGI010001446">
    <property type="protein sequence ID" value="KAJ8425584.1"/>
    <property type="molecule type" value="Genomic_DNA"/>
</dbReference>
<dbReference type="SUPFAM" id="SSF56219">
    <property type="entry name" value="DNase I-like"/>
    <property type="match status" value="1"/>
</dbReference>
<dbReference type="AlphaFoldDB" id="A0A9Q1JJN6"/>